<name>A0A514KIR4_9HYPH</name>
<dbReference type="SUPFAM" id="SSF143100">
    <property type="entry name" value="TTHA1013/TTHA0281-like"/>
    <property type="match status" value="1"/>
</dbReference>
<proteinExistence type="predicted"/>
<gene>
    <name evidence="1" type="ORF">F8B43_0411</name>
</gene>
<protein>
    <submittedName>
        <fullName evidence="1">Uncharacterized protein</fullName>
    </submittedName>
</protein>
<evidence type="ECO:0000313" key="1">
    <source>
        <dbReference type="EMBL" id="KAB7787477.1"/>
    </source>
</evidence>
<dbReference type="Proteomes" id="UP000469949">
    <property type="component" value="Unassembled WGS sequence"/>
</dbReference>
<organism evidence="1 2">
    <name type="scientific">Methylorubrum populi</name>
    <dbReference type="NCBI Taxonomy" id="223967"/>
    <lineage>
        <taxon>Bacteria</taxon>
        <taxon>Pseudomonadati</taxon>
        <taxon>Pseudomonadota</taxon>
        <taxon>Alphaproteobacteria</taxon>
        <taxon>Hyphomicrobiales</taxon>
        <taxon>Methylobacteriaceae</taxon>
        <taxon>Methylorubrum</taxon>
    </lineage>
</organism>
<accession>A0A514KIR4</accession>
<comment type="caution">
    <text evidence="1">The sequence shown here is derived from an EMBL/GenBank/DDBJ whole genome shotgun (WGS) entry which is preliminary data.</text>
</comment>
<evidence type="ECO:0000313" key="2">
    <source>
        <dbReference type="Proteomes" id="UP000469949"/>
    </source>
</evidence>
<dbReference type="InterPro" id="IPR015066">
    <property type="entry name" value="DUF1902"/>
</dbReference>
<dbReference type="Gene3D" id="3.30.2390.10">
    <property type="entry name" value="TTHA1013-like"/>
    <property type="match status" value="1"/>
</dbReference>
<dbReference type="InterPro" id="IPR035069">
    <property type="entry name" value="TTHA1013/TTHA0281-like"/>
</dbReference>
<dbReference type="RefSeq" id="WP_141950292.1">
    <property type="nucleotide sequence ID" value="NZ_CP039546.1"/>
</dbReference>
<sequence length="75" mass="8536">MNRHVVVRCAWDDEADVWFVQESDVPGLVTEADTLEALRRKLPGMIQDLLEVETAMDIEVDLIAYAHDRVRVQAA</sequence>
<reference evidence="1 2" key="1">
    <citation type="submission" date="2019-10" db="EMBL/GenBank/DDBJ databases">
        <title>Draft Genome Sequence of the Caffeine Degrading Methylotroph Methylorubrum populi PINKEL.</title>
        <authorList>
            <person name="Dawson S.C."/>
            <person name="Zhang X."/>
            <person name="Wright M.E."/>
            <person name="Sharma G."/>
            <person name="Langner J.T."/>
            <person name="Ditty J.L."/>
            <person name="Subuyuj G.A."/>
        </authorList>
    </citation>
    <scope>NUCLEOTIDE SEQUENCE [LARGE SCALE GENOMIC DNA]</scope>
    <source>
        <strain evidence="1 2">Pinkel</strain>
    </source>
</reference>
<dbReference type="EMBL" id="WEKV01000003">
    <property type="protein sequence ID" value="KAB7787477.1"/>
    <property type="molecule type" value="Genomic_DNA"/>
</dbReference>
<dbReference type="AlphaFoldDB" id="A0A514KIR4"/>
<dbReference type="Pfam" id="PF08972">
    <property type="entry name" value="DUF1902"/>
    <property type="match status" value="1"/>
</dbReference>